<gene>
    <name evidence="1" type="ORF">AVEN_103709_1</name>
</gene>
<evidence type="ECO:0000313" key="2">
    <source>
        <dbReference type="Proteomes" id="UP000499080"/>
    </source>
</evidence>
<dbReference type="EMBL" id="BGPR01043050">
    <property type="protein sequence ID" value="GBO19571.1"/>
    <property type="molecule type" value="Genomic_DNA"/>
</dbReference>
<keyword evidence="2" id="KW-1185">Reference proteome</keyword>
<dbReference type="Proteomes" id="UP000499080">
    <property type="component" value="Unassembled WGS sequence"/>
</dbReference>
<protein>
    <submittedName>
        <fullName evidence="1">Uncharacterized protein</fullName>
    </submittedName>
</protein>
<dbReference type="AlphaFoldDB" id="A0A4Y2V4Y1"/>
<organism evidence="1 2">
    <name type="scientific">Araneus ventricosus</name>
    <name type="common">Orbweaver spider</name>
    <name type="synonym">Epeira ventricosa</name>
    <dbReference type="NCBI Taxonomy" id="182803"/>
    <lineage>
        <taxon>Eukaryota</taxon>
        <taxon>Metazoa</taxon>
        <taxon>Ecdysozoa</taxon>
        <taxon>Arthropoda</taxon>
        <taxon>Chelicerata</taxon>
        <taxon>Arachnida</taxon>
        <taxon>Araneae</taxon>
        <taxon>Araneomorphae</taxon>
        <taxon>Entelegynae</taxon>
        <taxon>Araneoidea</taxon>
        <taxon>Araneidae</taxon>
        <taxon>Araneus</taxon>
    </lineage>
</organism>
<proteinExistence type="predicted"/>
<name>A0A4Y2V4Y1_ARAVE</name>
<reference evidence="1 2" key="1">
    <citation type="journal article" date="2019" name="Sci. Rep.">
        <title>Orb-weaving spider Araneus ventricosus genome elucidates the spidroin gene catalogue.</title>
        <authorList>
            <person name="Kono N."/>
            <person name="Nakamura H."/>
            <person name="Ohtoshi R."/>
            <person name="Moran D.A.P."/>
            <person name="Shinohara A."/>
            <person name="Yoshida Y."/>
            <person name="Fujiwara M."/>
            <person name="Mori M."/>
            <person name="Tomita M."/>
            <person name="Arakawa K."/>
        </authorList>
    </citation>
    <scope>NUCLEOTIDE SEQUENCE [LARGE SCALE GENOMIC DNA]</scope>
</reference>
<sequence length="94" mass="10486">MHGPAVLLHAARINLPVHARVNHISGIRLAVHAAVRLSDASVYYRIPGISPMHCCHVLTRPFTCCRIAVNTPICCARIRLLARRIRMLLMFALP</sequence>
<evidence type="ECO:0000313" key="1">
    <source>
        <dbReference type="EMBL" id="GBO19571.1"/>
    </source>
</evidence>
<accession>A0A4Y2V4Y1</accession>
<comment type="caution">
    <text evidence="1">The sequence shown here is derived from an EMBL/GenBank/DDBJ whole genome shotgun (WGS) entry which is preliminary data.</text>
</comment>